<keyword evidence="5 7" id="KW-0472">Membrane</keyword>
<evidence type="ECO:0000313" key="10">
    <source>
        <dbReference type="Proteomes" id="UP000019376"/>
    </source>
</evidence>
<dbReference type="EMBL" id="KB644415">
    <property type="protein sequence ID" value="EPS34308.1"/>
    <property type="molecule type" value="Genomic_DNA"/>
</dbReference>
<feature type="transmembrane region" description="Helical" evidence="7">
    <location>
        <begin position="189"/>
        <end position="209"/>
    </location>
</feature>
<feature type="domain" description="Major facilitator superfamily (MFS) profile" evidence="8">
    <location>
        <begin position="66"/>
        <end position="512"/>
    </location>
</feature>
<comment type="subcellular location">
    <subcellularLocation>
        <location evidence="1">Membrane</location>
        <topology evidence="1">Multi-pass membrane protein</topology>
    </subcellularLocation>
</comment>
<dbReference type="Proteomes" id="UP000019376">
    <property type="component" value="Unassembled WGS sequence"/>
</dbReference>
<feature type="transmembrane region" description="Helical" evidence="7">
    <location>
        <begin position="131"/>
        <end position="149"/>
    </location>
</feature>
<feature type="transmembrane region" description="Helical" evidence="7">
    <location>
        <begin position="221"/>
        <end position="240"/>
    </location>
</feature>
<evidence type="ECO:0000256" key="5">
    <source>
        <dbReference type="ARBA" id="ARBA00023136"/>
    </source>
</evidence>
<protein>
    <recommendedName>
        <fullName evidence="8">Major facilitator superfamily (MFS) profile domain-containing protein</fullName>
    </recommendedName>
</protein>
<evidence type="ECO:0000256" key="4">
    <source>
        <dbReference type="ARBA" id="ARBA00022989"/>
    </source>
</evidence>
<dbReference type="PhylomeDB" id="S8B625"/>
<dbReference type="SUPFAM" id="SSF103473">
    <property type="entry name" value="MFS general substrate transporter"/>
    <property type="match status" value="1"/>
</dbReference>
<evidence type="ECO:0000313" key="9">
    <source>
        <dbReference type="EMBL" id="EPS34308.1"/>
    </source>
</evidence>
<dbReference type="PANTHER" id="PTHR23502">
    <property type="entry name" value="MAJOR FACILITATOR SUPERFAMILY"/>
    <property type="match status" value="1"/>
</dbReference>
<dbReference type="STRING" id="933388.S8B625"/>
<feature type="transmembrane region" description="Helical" evidence="7">
    <location>
        <begin position="433"/>
        <end position="454"/>
    </location>
</feature>
<evidence type="ECO:0000259" key="8">
    <source>
        <dbReference type="PROSITE" id="PS50850"/>
    </source>
</evidence>
<dbReference type="HOGENOM" id="CLU_008455_8_4_1"/>
<dbReference type="PRINTS" id="PR01036">
    <property type="entry name" value="TCRTETB"/>
</dbReference>
<dbReference type="OrthoDB" id="440553at2759"/>
<feature type="transmembrane region" description="Helical" evidence="7">
    <location>
        <begin position="304"/>
        <end position="321"/>
    </location>
</feature>
<feature type="transmembrane region" description="Helical" evidence="7">
    <location>
        <begin position="341"/>
        <end position="362"/>
    </location>
</feature>
<dbReference type="AlphaFoldDB" id="S8B625"/>
<dbReference type="Pfam" id="PF07690">
    <property type="entry name" value="MFS_1"/>
    <property type="match status" value="1"/>
</dbReference>
<dbReference type="Gene3D" id="1.20.1250.20">
    <property type="entry name" value="MFS general substrate transporter like domains"/>
    <property type="match status" value="1"/>
</dbReference>
<dbReference type="PANTHER" id="PTHR23502:SF26">
    <property type="entry name" value="MAJOR FACILITATOR SUPERFAMILY (MFS) PROFILE DOMAIN-CONTAINING PROTEIN"/>
    <property type="match status" value="1"/>
</dbReference>
<feature type="compositionally biased region" description="Low complexity" evidence="6">
    <location>
        <begin position="21"/>
        <end position="47"/>
    </location>
</feature>
<feature type="transmembrane region" description="Helical" evidence="7">
    <location>
        <begin position="490"/>
        <end position="509"/>
    </location>
</feature>
<feature type="transmembrane region" description="Helical" evidence="7">
    <location>
        <begin position="97"/>
        <end position="119"/>
    </location>
</feature>
<feature type="transmembrane region" description="Helical" evidence="7">
    <location>
        <begin position="161"/>
        <end position="182"/>
    </location>
</feature>
<keyword evidence="10" id="KW-1185">Reference proteome</keyword>
<sequence>MSLSLHPQQLKEPDTREIAASSCSSFSTQSEKQSPDVSSDSSDLESQSSLSTPVYHVFSRSQKLRMVYTVSLAAIFSPLSSNIYFPALALISKDLNVSMSLITLTVTIYMVVQGVAPSVWGSFSDVIGRRAVFVGTFIVYIISNIALGLSNSYGQLMAFRALQAAGSAATISIGAGVIGDIASSAERGGLVGIFGGVRMLGQGVGPVFGGILSEYLGFRSIFWFLAILSTVSLLTILFFLPETLRSIAGNGTVPLHGIHKPWIYFITGQRLGKEGATAIPDGPRKKITMKTVVAPLGFLSEKDVFVTLFYGAIVYSVWSMVTSSTSDLFESTYGLNTLQVGLTFLGNGFGCMSGSYTIGYLMDFNHRRTEHEYCIRNNLPLETRITTKTHPDFPIEYARMRNTWWITALFTICTSVYGFSLRTHVAVPVILQYLIAYCATAIFTINSALIIDLYPGASASATAVNNLMRCLVGAAGVAAVQPMIDRLTPQWTFVLLAGITVLMSPLLVVELRWGAGWRQDRLERLRRKEESVPQRTEEGSGGR</sequence>
<dbReference type="InterPro" id="IPR011701">
    <property type="entry name" value="MFS"/>
</dbReference>
<keyword evidence="2" id="KW-0813">Transport</keyword>
<evidence type="ECO:0000256" key="1">
    <source>
        <dbReference type="ARBA" id="ARBA00004141"/>
    </source>
</evidence>
<dbReference type="InterPro" id="IPR036259">
    <property type="entry name" value="MFS_trans_sf"/>
</dbReference>
<dbReference type="eggNOG" id="KOG0255">
    <property type="taxonomic scope" value="Eukaryota"/>
</dbReference>
<evidence type="ECO:0000256" key="7">
    <source>
        <dbReference type="SAM" id="Phobius"/>
    </source>
</evidence>
<dbReference type="GO" id="GO:0005886">
    <property type="term" value="C:plasma membrane"/>
    <property type="evidence" value="ECO:0007669"/>
    <property type="project" value="TreeGrafter"/>
</dbReference>
<dbReference type="InterPro" id="IPR020846">
    <property type="entry name" value="MFS_dom"/>
</dbReference>
<accession>S8B625</accession>
<name>S8B625_PENO1</name>
<dbReference type="PROSITE" id="PS50850">
    <property type="entry name" value="MFS"/>
    <property type="match status" value="1"/>
</dbReference>
<feature type="transmembrane region" description="Helical" evidence="7">
    <location>
        <begin position="403"/>
        <end position="421"/>
    </location>
</feature>
<reference evidence="9 10" key="1">
    <citation type="journal article" date="2013" name="PLoS ONE">
        <title>Genomic and secretomic analyses reveal unique features of the lignocellulolytic enzyme system of Penicillium decumbens.</title>
        <authorList>
            <person name="Liu G."/>
            <person name="Zhang L."/>
            <person name="Wei X."/>
            <person name="Zou G."/>
            <person name="Qin Y."/>
            <person name="Ma L."/>
            <person name="Li J."/>
            <person name="Zheng H."/>
            <person name="Wang S."/>
            <person name="Wang C."/>
            <person name="Xun L."/>
            <person name="Zhao G.-P."/>
            <person name="Zhou Z."/>
            <person name="Qu Y."/>
        </authorList>
    </citation>
    <scope>NUCLEOTIDE SEQUENCE [LARGE SCALE GENOMIC DNA]</scope>
    <source>
        <strain evidence="10">114-2 / CGMCC 5302</strain>
    </source>
</reference>
<evidence type="ECO:0000256" key="2">
    <source>
        <dbReference type="ARBA" id="ARBA00022448"/>
    </source>
</evidence>
<feature type="region of interest" description="Disordered" evidence="6">
    <location>
        <begin position="1"/>
        <end position="47"/>
    </location>
</feature>
<feature type="transmembrane region" description="Helical" evidence="7">
    <location>
        <begin position="66"/>
        <end position="85"/>
    </location>
</feature>
<dbReference type="FunFam" id="1.20.1720.10:FF:000009">
    <property type="entry name" value="MFS multidrug transporter"/>
    <property type="match status" value="1"/>
</dbReference>
<keyword evidence="3 7" id="KW-0812">Transmembrane</keyword>
<dbReference type="Gene3D" id="1.20.1720.10">
    <property type="entry name" value="Multidrug resistance protein D"/>
    <property type="match status" value="1"/>
</dbReference>
<feature type="transmembrane region" description="Helical" evidence="7">
    <location>
        <begin position="466"/>
        <end position="484"/>
    </location>
</feature>
<gene>
    <name evidence="9" type="ORF">PDE_09272</name>
</gene>
<keyword evidence="4 7" id="KW-1133">Transmembrane helix</keyword>
<evidence type="ECO:0000256" key="3">
    <source>
        <dbReference type="ARBA" id="ARBA00022692"/>
    </source>
</evidence>
<organism evidence="9 10">
    <name type="scientific">Penicillium oxalicum (strain 114-2 / CGMCC 5302)</name>
    <name type="common">Penicillium decumbens</name>
    <dbReference type="NCBI Taxonomy" id="933388"/>
    <lineage>
        <taxon>Eukaryota</taxon>
        <taxon>Fungi</taxon>
        <taxon>Dikarya</taxon>
        <taxon>Ascomycota</taxon>
        <taxon>Pezizomycotina</taxon>
        <taxon>Eurotiomycetes</taxon>
        <taxon>Eurotiomycetidae</taxon>
        <taxon>Eurotiales</taxon>
        <taxon>Aspergillaceae</taxon>
        <taxon>Penicillium</taxon>
    </lineage>
</organism>
<dbReference type="GO" id="GO:0022857">
    <property type="term" value="F:transmembrane transporter activity"/>
    <property type="evidence" value="ECO:0007669"/>
    <property type="project" value="InterPro"/>
</dbReference>
<evidence type="ECO:0000256" key="6">
    <source>
        <dbReference type="SAM" id="MobiDB-lite"/>
    </source>
</evidence>
<proteinExistence type="predicted"/>